<dbReference type="Pfam" id="PF00795">
    <property type="entry name" value="CN_hydrolase"/>
    <property type="match status" value="1"/>
</dbReference>
<accession>A0A9W6R4Y4</accession>
<reference evidence="11" key="1">
    <citation type="submission" date="2023-03" db="EMBL/GenBank/DDBJ databases">
        <title>Amycolatopsis taiwanensis NBRC 103393.</title>
        <authorList>
            <person name="Ichikawa N."/>
            <person name="Sato H."/>
            <person name="Tonouchi N."/>
        </authorList>
    </citation>
    <scope>NUCLEOTIDE SEQUENCE</scope>
    <source>
        <strain evidence="11">NBRC 103393</strain>
    </source>
</reference>
<feature type="transmembrane region" description="Helical" evidence="9">
    <location>
        <begin position="185"/>
        <end position="204"/>
    </location>
</feature>
<feature type="domain" description="CN hydrolase" evidence="10">
    <location>
        <begin position="216"/>
        <end position="432"/>
    </location>
</feature>
<keyword evidence="6 9" id="KW-0472">Membrane</keyword>
<feature type="transmembrane region" description="Helical" evidence="9">
    <location>
        <begin position="148"/>
        <end position="173"/>
    </location>
</feature>
<evidence type="ECO:0000313" key="11">
    <source>
        <dbReference type="EMBL" id="GLY68430.1"/>
    </source>
</evidence>
<gene>
    <name evidence="11" type="primary">lnt</name>
    <name evidence="11" type="ORF">Atai01_50490</name>
</gene>
<evidence type="ECO:0000256" key="2">
    <source>
        <dbReference type="ARBA" id="ARBA00022475"/>
    </source>
</evidence>
<keyword evidence="5 9" id="KW-1133">Transmembrane helix</keyword>
<proteinExistence type="predicted"/>
<evidence type="ECO:0000256" key="1">
    <source>
        <dbReference type="ARBA" id="ARBA00004651"/>
    </source>
</evidence>
<evidence type="ECO:0000256" key="6">
    <source>
        <dbReference type="ARBA" id="ARBA00023136"/>
    </source>
</evidence>
<feature type="transmembrane region" description="Helical" evidence="9">
    <location>
        <begin position="6"/>
        <end position="34"/>
    </location>
</feature>
<evidence type="ECO:0000256" key="4">
    <source>
        <dbReference type="ARBA" id="ARBA00022692"/>
    </source>
</evidence>
<dbReference type="Proteomes" id="UP001165136">
    <property type="component" value="Unassembled WGS sequence"/>
</dbReference>
<evidence type="ECO:0000256" key="3">
    <source>
        <dbReference type="ARBA" id="ARBA00022679"/>
    </source>
</evidence>
<protein>
    <submittedName>
        <fullName evidence="11">Apolipoprotein N-acyltransferase</fullName>
    </submittedName>
</protein>
<feature type="transmembrane region" description="Helical" evidence="9">
    <location>
        <begin position="76"/>
        <end position="102"/>
    </location>
</feature>
<keyword evidence="12" id="KW-1185">Reference proteome</keyword>
<dbReference type="SUPFAM" id="SSF56317">
    <property type="entry name" value="Carbon-nitrogen hydrolase"/>
    <property type="match status" value="1"/>
</dbReference>
<evidence type="ECO:0000256" key="5">
    <source>
        <dbReference type="ARBA" id="ARBA00022989"/>
    </source>
</evidence>
<name>A0A9W6R4Y4_9PSEU</name>
<feature type="region of interest" description="Disordered" evidence="8">
    <location>
        <begin position="466"/>
        <end position="487"/>
    </location>
</feature>
<dbReference type="GO" id="GO:0005886">
    <property type="term" value="C:plasma membrane"/>
    <property type="evidence" value="ECO:0007669"/>
    <property type="project" value="UniProtKB-SubCell"/>
</dbReference>
<keyword evidence="3" id="KW-0808">Transferase</keyword>
<evidence type="ECO:0000256" key="8">
    <source>
        <dbReference type="SAM" id="MobiDB-lite"/>
    </source>
</evidence>
<dbReference type="Gene3D" id="3.60.110.10">
    <property type="entry name" value="Carbon-nitrogen hydrolase"/>
    <property type="match status" value="1"/>
</dbReference>
<dbReference type="GO" id="GO:0016410">
    <property type="term" value="F:N-acyltransferase activity"/>
    <property type="evidence" value="ECO:0007669"/>
    <property type="project" value="InterPro"/>
</dbReference>
<dbReference type="PROSITE" id="PS50263">
    <property type="entry name" value="CN_HYDROLASE"/>
    <property type="match status" value="1"/>
</dbReference>
<comment type="subcellular location">
    <subcellularLocation>
        <location evidence="1">Cell membrane</location>
        <topology evidence="1">Multi-pass membrane protein</topology>
    </subcellularLocation>
</comment>
<feature type="transmembrane region" description="Helical" evidence="9">
    <location>
        <begin position="46"/>
        <end position="70"/>
    </location>
</feature>
<evidence type="ECO:0000313" key="12">
    <source>
        <dbReference type="Proteomes" id="UP001165136"/>
    </source>
</evidence>
<feature type="transmembrane region" description="Helical" evidence="9">
    <location>
        <begin position="109"/>
        <end position="128"/>
    </location>
</feature>
<dbReference type="GO" id="GO:0042158">
    <property type="term" value="P:lipoprotein biosynthetic process"/>
    <property type="evidence" value="ECO:0007669"/>
    <property type="project" value="InterPro"/>
</dbReference>
<keyword evidence="2" id="KW-1003">Cell membrane</keyword>
<dbReference type="InterPro" id="IPR003010">
    <property type="entry name" value="C-N_Hydrolase"/>
</dbReference>
<comment type="caution">
    <text evidence="11">The sequence shown here is derived from an EMBL/GenBank/DDBJ whole genome shotgun (WGS) entry which is preliminary data.</text>
</comment>
<dbReference type="InterPro" id="IPR004563">
    <property type="entry name" value="Apolipo_AcylTrfase"/>
</dbReference>
<evidence type="ECO:0000256" key="7">
    <source>
        <dbReference type="ARBA" id="ARBA00023315"/>
    </source>
</evidence>
<dbReference type="Pfam" id="PF20154">
    <property type="entry name" value="LNT_N"/>
    <property type="match status" value="1"/>
</dbReference>
<organism evidence="11 12">
    <name type="scientific">Amycolatopsis taiwanensis</name>
    <dbReference type="NCBI Taxonomy" id="342230"/>
    <lineage>
        <taxon>Bacteria</taxon>
        <taxon>Bacillati</taxon>
        <taxon>Actinomycetota</taxon>
        <taxon>Actinomycetes</taxon>
        <taxon>Pseudonocardiales</taxon>
        <taxon>Pseudonocardiaceae</taxon>
        <taxon>Amycolatopsis</taxon>
    </lineage>
</organism>
<dbReference type="InterPro" id="IPR036526">
    <property type="entry name" value="C-N_Hydrolase_sf"/>
</dbReference>
<dbReference type="EMBL" id="BSTI01000011">
    <property type="protein sequence ID" value="GLY68430.1"/>
    <property type="molecule type" value="Genomic_DNA"/>
</dbReference>
<evidence type="ECO:0000259" key="10">
    <source>
        <dbReference type="PROSITE" id="PS50263"/>
    </source>
</evidence>
<dbReference type="AlphaFoldDB" id="A0A9W6R4Y4"/>
<dbReference type="InterPro" id="IPR045378">
    <property type="entry name" value="LNT_N"/>
</dbReference>
<dbReference type="RefSeq" id="WP_285488380.1">
    <property type="nucleotide sequence ID" value="NZ_BSTI01000011.1"/>
</dbReference>
<dbReference type="PANTHER" id="PTHR38686:SF1">
    <property type="entry name" value="APOLIPOPROTEIN N-ACYLTRANSFERASE"/>
    <property type="match status" value="1"/>
</dbReference>
<feature type="transmembrane region" description="Helical" evidence="9">
    <location>
        <begin position="445"/>
        <end position="463"/>
    </location>
</feature>
<keyword evidence="7" id="KW-0012">Acyltransferase</keyword>
<keyword evidence="4 9" id="KW-0812">Transmembrane</keyword>
<dbReference type="PANTHER" id="PTHR38686">
    <property type="entry name" value="APOLIPOPROTEIN N-ACYLTRANSFERASE"/>
    <property type="match status" value="1"/>
</dbReference>
<sequence>METKVLPAVAAVAASAALFFFGTGLAPIAALAWIAPLPVLLLAPRVGATTAVVAAFLAYLLGTANSWSYFLHSLSIPLPAALLIVGGGAGVFALATLLFRALSRAGRPLLAMLSAPAVWVTALFAASLTSPTGVVGTLATTQADVPVVLQLAAITGSWGVEFLVLLVPTAVAACAAPGVATAARLRTGAVITLAVAAMLTYGFVRLSDVDDHAERLAVVAATEPHWAVDVAGPAGRLLVQSYVDEIAGLPDGIRMVVLPEASFAADEASLPALVEPLSQVARAKGADIVVGVLSTENGHRFNTALDIHPGQPSVAYHKWHNGGASNVQSGHELAMPDGIGLAVCMDVNFPNPSRDYARAGARFVAIPASDEDVDGWQHSRAALLRAVENGFSVAWSDQRGLSILADSRGRVLAEAATGGPAPFAVAIADVPAGTGPTFAARFGDWFPWLCAALTLVGLAAAAVRRRPTAATQSGQPGETRSLRVPLR</sequence>
<evidence type="ECO:0000256" key="9">
    <source>
        <dbReference type="SAM" id="Phobius"/>
    </source>
</evidence>